<keyword evidence="5 6" id="KW-0472">Membrane</keyword>
<dbReference type="Pfam" id="PF00335">
    <property type="entry name" value="Tetraspanin"/>
    <property type="match status" value="1"/>
</dbReference>
<dbReference type="GeneID" id="102806975"/>
<feature type="transmembrane region" description="Helical" evidence="6">
    <location>
        <begin position="12"/>
        <end position="35"/>
    </location>
</feature>
<dbReference type="InterPro" id="IPR000301">
    <property type="entry name" value="Tetraspanin_animals"/>
</dbReference>
<evidence type="ECO:0000313" key="7">
    <source>
        <dbReference type="Proteomes" id="UP000694865"/>
    </source>
</evidence>
<dbReference type="InterPro" id="IPR008952">
    <property type="entry name" value="Tetraspanin_EC2_sf"/>
</dbReference>
<keyword evidence="7" id="KW-1185">Reference proteome</keyword>
<dbReference type="InterPro" id="IPR018499">
    <property type="entry name" value="Tetraspanin/Peripherin"/>
</dbReference>
<dbReference type="RefSeq" id="XP_006824048.1">
    <property type="nucleotide sequence ID" value="XM_006823985.1"/>
</dbReference>
<accession>A0ABM0MVK7</accession>
<dbReference type="SUPFAM" id="SSF48652">
    <property type="entry name" value="Tetraspanin"/>
    <property type="match status" value="1"/>
</dbReference>
<dbReference type="Gene3D" id="1.10.1450.10">
    <property type="entry name" value="Tetraspanin"/>
    <property type="match status" value="1"/>
</dbReference>
<dbReference type="Proteomes" id="UP000694865">
    <property type="component" value="Unplaced"/>
</dbReference>
<comment type="similarity">
    <text evidence="2 6">Belongs to the tetraspanin (TM4SF) family.</text>
</comment>
<dbReference type="PIRSF" id="PIRSF002419">
    <property type="entry name" value="Tetraspanin"/>
    <property type="match status" value="1"/>
</dbReference>
<comment type="subcellular location">
    <subcellularLocation>
        <location evidence="1 6">Membrane</location>
        <topology evidence="1 6">Multi-pass membrane protein</topology>
    </subcellularLocation>
</comment>
<evidence type="ECO:0000313" key="8">
    <source>
        <dbReference type="RefSeq" id="XP_006824048.1"/>
    </source>
</evidence>
<organism evidence="7 8">
    <name type="scientific">Saccoglossus kowalevskii</name>
    <name type="common">Acorn worm</name>
    <dbReference type="NCBI Taxonomy" id="10224"/>
    <lineage>
        <taxon>Eukaryota</taxon>
        <taxon>Metazoa</taxon>
        <taxon>Hemichordata</taxon>
        <taxon>Enteropneusta</taxon>
        <taxon>Harrimaniidae</taxon>
        <taxon>Saccoglossus</taxon>
    </lineage>
</organism>
<feature type="transmembrane region" description="Helical" evidence="6">
    <location>
        <begin position="242"/>
        <end position="263"/>
    </location>
</feature>
<name>A0ABM0MVK7_SACKO</name>
<feature type="transmembrane region" description="Helical" evidence="6">
    <location>
        <begin position="92"/>
        <end position="117"/>
    </location>
</feature>
<sequence>MVDLGVFCLKYTFFVFNVIFWIIGTVIIGVGVWAYTLSNEGGLNFAQLRDAEADAIIVFLFANYPLLVIVIGVVIFVLALSGCVGALRENICLLKFFTIVLCLIFVVQMAMGLFLFITLQYNTEKFYTKVDDIIISAIQKYREDINLQELIDELQQQLKCCGATSFDDWENNIYFNCSMESKGSREACGVPFSCCRLDPEETVINVQCGYDIRKEGMNVERGETIYVVGCVTAFRQFISDNYYIIGGVPIGLALLEMFGVLFARRLSNEIAALKAKWKYENRFKKDLNAATNASYETA</sequence>
<feature type="transmembrane region" description="Helical" evidence="6">
    <location>
        <begin position="55"/>
        <end position="80"/>
    </location>
</feature>
<evidence type="ECO:0000256" key="5">
    <source>
        <dbReference type="ARBA" id="ARBA00023136"/>
    </source>
</evidence>
<reference evidence="8" key="1">
    <citation type="submission" date="2025-08" db="UniProtKB">
        <authorList>
            <consortium name="RefSeq"/>
        </authorList>
    </citation>
    <scope>IDENTIFICATION</scope>
    <source>
        <tissue evidence="8">Testes</tissue>
    </source>
</reference>
<protein>
    <recommendedName>
        <fullName evidence="6">Tetraspanin</fullName>
    </recommendedName>
</protein>
<gene>
    <name evidence="8" type="primary">LOC102806975</name>
</gene>
<evidence type="ECO:0000256" key="3">
    <source>
        <dbReference type="ARBA" id="ARBA00022692"/>
    </source>
</evidence>
<dbReference type="PANTHER" id="PTHR19282">
    <property type="entry name" value="TETRASPANIN"/>
    <property type="match status" value="1"/>
</dbReference>
<evidence type="ECO:0000256" key="1">
    <source>
        <dbReference type="ARBA" id="ARBA00004141"/>
    </source>
</evidence>
<keyword evidence="3 6" id="KW-0812">Transmembrane</keyword>
<evidence type="ECO:0000256" key="2">
    <source>
        <dbReference type="ARBA" id="ARBA00006840"/>
    </source>
</evidence>
<evidence type="ECO:0000256" key="4">
    <source>
        <dbReference type="ARBA" id="ARBA00022989"/>
    </source>
</evidence>
<dbReference type="PRINTS" id="PR00259">
    <property type="entry name" value="TMFOUR"/>
</dbReference>
<dbReference type="PANTHER" id="PTHR19282:SF431">
    <property type="entry name" value="TETRASPANIN 26A, ISOFORM B-RELATED"/>
    <property type="match status" value="1"/>
</dbReference>
<proteinExistence type="inferred from homology"/>
<evidence type="ECO:0000256" key="6">
    <source>
        <dbReference type="RuleBase" id="RU361218"/>
    </source>
</evidence>
<keyword evidence="4 6" id="KW-1133">Transmembrane helix</keyword>